<evidence type="ECO:0000313" key="1">
    <source>
        <dbReference type="Proteomes" id="UP000694850"/>
    </source>
</evidence>
<accession>A0AC54Z817</accession>
<dbReference type="Proteomes" id="UP000694850">
    <property type="component" value="Unplaced"/>
</dbReference>
<name>A0AC54Z817_ORYAF</name>
<sequence>MVSLQGSVSFKDVAVDFTQEEWQQLDTAQKTIYKDVMLENYSHLISLGHPIIKPDVITKLEQGEEPWIVEGEFLLQSYPEEAQKDDELIESVQENEDELSEQTIFINKKMLMEERGNILDKTVNLETSPDPSRKISYKCDLCEKSLTSVSSYISSDGSYARINPDECSGCGKSLLHIKLEKTHSDQSYEFNQNGEADTLNDESIYQKIHILEKPFEYIECQKAFQTETVFVNHMEEKPCKWNESEIAFLQMSNLGVHQRSHMEMKPYECSECGKSFCKKSKFIIHQRTHTGEKPFVCNQCGKSFCQKGTLTVHLRTHTGEKPYECSVCGKTFYQKLHLIQHERTHSGEKPYECSYCGKSFCQKTHLTQHQRTHSGERPYVCHYCAKTFSQKSALNDHHKIHTGVKLYKCNECGKCFCRKSTLTTHQRTHTGEKPYECNECGKFFSRLSYLTVHYRTHSGEKPYECSECGKKFYHKSAFNSHQRIHRKGNINVIDVERLL</sequence>
<dbReference type="RefSeq" id="XP_042637059.1">
    <property type="nucleotide sequence ID" value="XM_042781125.1"/>
</dbReference>
<evidence type="ECO:0000313" key="2">
    <source>
        <dbReference type="RefSeq" id="XP_042637059.1"/>
    </source>
</evidence>
<organism evidence="1 2">
    <name type="scientific">Orycteropus afer afer</name>
    <dbReference type="NCBI Taxonomy" id="1230840"/>
    <lineage>
        <taxon>Eukaryota</taxon>
        <taxon>Metazoa</taxon>
        <taxon>Chordata</taxon>
        <taxon>Craniata</taxon>
        <taxon>Vertebrata</taxon>
        <taxon>Euteleostomi</taxon>
        <taxon>Mammalia</taxon>
        <taxon>Eutheria</taxon>
        <taxon>Afrotheria</taxon>
        <taxon>Tubulidentata</taxon>
        <taxon>Orycteropodidae</taxon>
        <taxon>Orycteropus</taxon>
    </lineage>
</organism>
<protein>
    <submittedName>
        <fullName evidence="2">Zinc finger protein 12</fullName>
    </submittedName>
</protein>
<proteinExistence type="predicted"/>
<gene>
    <name evidence="2" type="primary">ZNF12</name>
</gene>
<reference evidence="2" key="1">
    <citation type="submission" date="2025-08" db="UniProtKB">
        <authorList>
            <consortium name="RefSeq"/>
        </authorList>
    </citation>
    <scope>IDENTIFICATION</scope>
</reference>
<keyword evidence="1" id="KW-1185">Reference proteome</keyword>